<comment type="caution">
    <text evidence="1">The sequence shown here is derived from an EMBL/GenBank/DDBJ whole genome shotgun (WGS) entry which is preliminary data.</text>
</comment>
<reference evidence="1" key="1">
    <citation type="journal article" date="2021" name="ISME J.">
        <title>Genomic evolution of the class Acidithiobacillia: deep-branching Proteobacteria living in extreme acidic conditions.</title>
        <authorList>
            <person name="Moya-Beltran A."/>
            <person name="Beard S."/>
            <person name="Rojas-Villalobos C."/>
            <person name="Issotta F."/>
            <person name="Gallardo Y."/>
            <person name="Ulloa R."/>
            <person name="Giaveno A."/>
            <person name="Degli Esposti M."/>
            <person name="Johnson D.B."/>
            <person name="Quatrini R."/>
        </authorList>
    </citation>
    <scope>NUCLEOTIDE SEQUENCE</scope>
    <source>
        <strain evidence="1">DSM 583</strain>
    </source>
</reference>
<organism evidence="1 2">
    <name type="scientific">Acidithiobacillus ferridurans</name>
    <dbReference type="NCBI Taxonomy" id="1232575"/>
    <lineage>
        <taxon>Bacteria</taxon>
        <taxon>Pseudomonadati</taxon>
        <taxon>Pseudomonadota</taxon>
        <taxon>Acidithiobacillia</taxon>
        <taxon>Acidithiobacillales</taxon>
        <taxon>Acidithiobacillaceae</taxon>
        <taxon>Acidithiobacillus</taxon>
    </lineage>
</organism>
<dbReference type="Proteomes" id="UP000887300">
    <property type="component" value="Unassembled WGS sequence"/>
</dbReference>
<dbReference type="AlphaFoldDB" id="A0A8X8KAK6"/>
<sequence>MKTKQNDSPLESDDMQVGGILMDMTHDGAIESPAEMDTFITSLAKWSHKNEQDIRERLTRLSQSIAKFVPGAEKRNCSGSKQKNHIIITINGGLVHGVSADRPEDIDAIIVDFDIEGSDLPPVMVADEKAIAWREGVGSIHDMYRDALASLEISEGDEPATPPQNMSPEPANQYLAYEFYGDVLEMHITMSCVVEAYGQQTVYDLFYLLGAMSDPEGQAFIEFLPESGSRIVELVNDLYESGEKESERYSQIMDRIGM</sequence>
<accession>A0A8X8KAK6</accession>
<dbReference type="RefSeq" id="WP_215886113.1">
    <property type="nucleotide sequence ID" value="NZ_CP134225.1"/>
</dbReference>
<protein>
    <submittedName>
        <fullName evidence="1">Uncharacterized protein</fullName>
    </submittedName>
</protein>
<proteinExistence type="predicted"/>
<evidence type="ECO:0000313" key="1">
    <source>
        <dbReference type="EMBL" id="MBU2722932.1"/>
    </source>
</evidence>
<gene>
    <name evidence="1" type="ORF">HF568_06850</name>
</gene>
<dbReference type="EMBL" id="JABBHS010000198">
    <property type="protein sequence ID" value="MBU2722932.1"/>
    <property type="molecule type" value="Genomic_DNA"/>
</dbReference>
<name>A0A8X8KAK6_ACIFI</name>
<evidence type="ECO:0000313" key="2">
    <source>
        <dbReference type="Proteomes" id="UP000887300"/>
    </source>
</evidence>